<feature type="transmembrane region" description="Helical" evidence="1">
    <location>
        <begin position="108"/>
        <end position="127"/>
    </location>
</feature>
<sequence length="280" mass="31523">MRDTLRYIGDLLRWLSLDVVLGAVVSSYMVHRLVSVTGRWPEYVALALAVFVIYAVDRLSDVSALDKAPPTARHDFFWRYQLTWWVFCGGAVVAGLALAFFIPQEVLWFGLGMTGYVAAYLLLARRGGRNPIPWFHKEYFVAILYTAGVWGPALVQAETIPGLVYPLLLVFCLIALLNLLTFSWYEFHADERLGQPSLARSWGRERLRRLGLALSGVASLLLLLVAGEGERLLLEAAGIEGAMLALMGSVLLFPRVFLPNERYRKWGDAVFYLPALFYLF</sequence>
<dbReference type="GO" id="GO:0016740">
    <property type="term" value="F:transferase activity"/>
    <property type="evidence" value="ECO:0007669"/>
    <property type="project" value="UniProtKB-KW"/>
</dbReference>
<dbReference type="RefSeq" id="WP_143017369.1">
    <property type="nucleotide sequence ID" value="NZ_FNFO01000008.1"/>
</dbReference>
<name>A0A1G9MQB7_9BACT</name>
<keyword evidence="1" id="KW-0472">Membrane</keyword>
<keyword evidence="3" id="KW-1185">Reference proteome</keyword>
<dbReference type="AlphaFoldDB" id="A0A1G9MQB7"/>
<keyword evidence="1" id="KW-1133">Transmembrane helix</keyword>
<reference evidence="2 3" key="1">
    <citation type="submission" date="2016-10" db="EMBL/GenBank/DDBJ databases">
        <authorList>
            <person name="de Groot N.N."/>
        </authorList>
    </citation>
    <scope>NUCLEOTIDE SEQUENCE [LARGE SCALE GENOMIC DNA]</scope>
    <source>
        <strain evidence="2 3">DSM 25186</strain>
    </source>
</reference>
<evidence type="ECO:0000313" key="2">
    <source>
        <dbReference type="EMBL" id="SDL76486.1"/>
    </source>
</evidence>
<feature type="transmembrane region" description="Helical" evidence="1">
    <location>
        <begin position="207"/>
        <end position="226"/>
    </location>
</feature>
<protein>
    <submittedName>
        <fullName evidence="2">4-hydroxybenzoate polyprenyltransferase</fullName>
    </submittedName>
</protein>
<keyword evidence="2" id="KW-0808">Transferase</keyword>
<feature type="transmembrane region" description="Helical" evidence="1">
    <location>
        <begin position="139"/>
        <end position="157"/>
    </location>
</feature>
<feature type="transmembrane region" description="Helical" evidence="1">
    <location>
        <begin position="82"/>
        <end position="102"/>
    </location>
</feature>
<proteinExistence type="predicted"/>
<dbReference type="Proteomes" id="UP000198510">
    <property type="component" value="Unassembled WGS sequence"/>
</dbReference>
<evidence type="ECO:0000256" key="1">
    <source>
        <dbReference type="SAM" id="Phobius"/>
    </source>
</evidence>
<evidence type="ECO:0000313" key="3">
    <source>
        <dbReference type="Proteomes" id="UP000198510"/>
    </source>
</evidence>
<gene>
    <name evidence="2" type="ORF">SAMN05421823_10857</name>
</gene>
<accession>A0A1G9MQB7</accession>
<dbReference type="STRING" id="1075417.SAMN05421823_10857"/>
<keyword evidence="1" id="KW-0812">Transmembrane</keyword>
<feature type="transmembrane region" description="Helical" evidence="1">
    <location>
        <begin position="163"/>
        <end position="187"/>
    </location>
</feature>
<dbReference type="OrthoDB" id="976812at2"/>
<organism evidence="2 3">
    <name type="scientific">Catalinimonas alkaloidigena</name>
    <dbReference type="NCBI Taxonomy" id="1075417"/>
    <lineage>
        <taxon>Bacteria</taxon>
        <taxon>Pseudomonadati</taxon>
        <taxon>Bacteroidota</taxon>
        <taxon>Cytophagia</taxon>
        <taxon>Cytophagales</taxon>
        <taxon>Catalimonadaceae</taxon>
        <taxon>Catalinimonas</taxon>
    </lineage>
</organism>
<feature type="transmembrane region" description="Helical" evidence="1">
    <location>
        <begin position="232"/>
        <end position="258"/>
    </location>
</feature>
<dbReference type="EMBL" id="FNFO01000008">
    <property type="protein sequence ID" value="SDL76486.1"/>
    <property type="molecule type" value="Genomic_DNA"/>
</dbReference>